<dbReference type="GO" id="GO:0055085">
    <property type="term" value="P:transmembrane transport"/>
    <property type="evidence" value="ECO:0007669"/>
    <property type="project" value="UniProtKB-ARBA"/>
</dbReference>
<evidence type="ECO:0000256" key="1">
    <source>
        <dbReference type="ARBA" id="ARBA00005417"/>
    </source>
</evidence>
<reference evidence="6" key="1">
    <citation type="submission" date="2017-02" db="EMBL/GenBank/DDBJ databases">
        <title>Draft Genome Sequence of the Salt Water Bacterium Oceanospirillum linum ATCC 11336.</title>
        <authorList>
            <person name="Trachtenberg A.M."/>
            <person name="Carney J.G."/>
            <person name="Linnane J.D."/>
            <person name="Rheaume B.A."/>
            <person name="Pitts N.L."/>
            <person name="Mykles D.L."/>
            <person name="Maclea K.S."/>
        </authorList>
    </citation>
    <scope>NUCLEOTIDE SEQUENCE [LARGE SCALE GENOMIC DNA]</scope>
    <source>
        <strain evidence="6">ATCC 11336</strain>
    </source>
</reference>
<sequence>MSCSEQQTVTSDSAEAPLLQVEQLTLAFDPRNPVVDQVSFYVQRGETLGIVGESGSGKSLSALSVPRLLPSAAQQLNGQVWFDGEDMSQLNEKQLMALRGNRISVIFQEPMSSLNPLHSIGKQISEVIRLHRPLSKHELFDETVKRLKEVGIEHPEQRYHALPHQLSGGQRQRVMIAMAIANEPDLLIADEPTTALDQQIQKQILDLIQALQKKYQMAVLLITHDLNIVRDYADRVCVMQQGKVIETADTGSVFSDPKQEYTQMLLAADPDGKPVPLEPDAQSLLTVKQLNVWYPIRTGLLKRVTGHIKAVTGAEFDLCQGECIGFLGASGSGKTSLGMAILRLIDSQGEIRFDGQDLNQLSPEALREIRKKIQVVLQDPFGSLSPRMAVGDIIAEGLKVHYPASDSEIKTAVINVMQEVGLDPDTRHRYLHEFSGGQRQRVAIARALILRPKLIILDKPTSALDKSVQKQVVELLKSLQTRHHISYILITHDPAITQSMCHKVIHLDGESTHIPA</sequence>
<feature type="domain" description="ABC transporter" evidence="5">
    <location>
        <begin position="19"/>
        <end position="266"/>
    </location>
</feature>
<dbReference type="InterPro" id="IPR017871">
    <property type="entry name" value="ABC_transporter-like_CS"/>
</dbReference>
<protein>
    <submittedName>
        <fullName evidence="6">Microcin ABC transporter ATP-binding protein</fullName>
    </submittedName>
</protein>
<dbReference type="InterPro" id="IPR050319">
    <property type="entry name" value="ABC_transp_ATP-bind"/>
</dbReference>
<evidence type="ECO:0000256" key="2">
    <source>
        <dbReference type="ARBA" id="ARBA00022448"/>
    </source>
</evidence>
<dbReference type="RefSeq" id="WP_078318982.1">
    <property type="nucleotide sequence ID" value="NZ_FXTS01000002.1"/>
</dbReference>
<dbReference type="PANTHER" id="PTHR43776:SF7">
    <property type="entry name" value="D,D-DIPEPTIDE TRANSPORT ATP-BINDING PROTEIN DDPF-RELATED"/>
    <property type="match status" value="1"/>
</dbReference>
<dbReference type="PROSITE" id="PS50893">
    <property type="entry name" value="ABC_TRANSPORTER_2"/>
    <property type="match status" value="2"/>
</dbReference>
<dbReference type="InterPro" id="IPR003439">
    <property type="entry name" value="ABC_transporter-like_ATP-bd"/>
</dbReference>
<keyword evidence="2" id="KW-0813">Transport</keyword>
<dbReference type="PROSITE" id="PS00211">
    <property type="entry name" value="ABC_TRANSPORTER_1"/>
    <property type="match status" value="2"/>
</dbReference>
<evidence type="ECO:0000259" key="5">
    <source>
        <dbReference type="PROSITE" id="PS50893"/>
    </source>
</evidence>
<dbReference type="GO" id="GO:0005524">
    <property type="term" value="F:ATP binding"/>
    <property type="evidence" value="ECO:0007669"/>
    <property type="project" value="UniProtKB-KW"/>
</dbReference>
<dbReference type="STRING" id="966.BTA35_0206345"/>
<keyword evidence="7" id="KW-1185">Reference proteome</keyword>
<evidence type="ECO:0000313" key="7">
    <source>
        <dbReference type="Proteomes" id="UP000190064"/>
    </source>
</evidence>
<dbReference type="Pfam" id="PF00005">
    <property type="entry name" value="ABC_tran"/>
    <property type="match status" value="2"/>
</dbReference>
<dbReference type="AlphaFoldDB" id="A0A1T1HCU1"/>
<dbReference type="FunFam" id="3.40.50.300:FF:000016">
    <property type="entry name" value="Oligopeptide ABC transporter ATP-binding component"/>
    <property type="match status" value="1"/>
</dbReference>
<dbReference type="InterPro" id="IPR003593">
    <property type="entry name" value="AAA+_ATPase"/>
</dbReference>
<dbReference type="GO" id="GO:0016887">
    <property type="term" value="F:ATP hydrolysis activity"/>
    <property type="evidence" value="ECO:0007669"/>
    <property type="project" value="InterPro"/>
</dbReference>
<evidence type="ECO:0000256" key="3">
    <source>
        <dbReference type="ARBA" id="ARBA00022741"/>
    </source>
</evidence>
<proteinExistence type="inferred from homology"/>
<dbReference type="CDD" id="cd03257">
    <property type="entry name" value="ABC_NikE_OppD_transporters"/>
    <property type="match status" value="2"/>
</dbReference>
<keyword evidence="4 6" id="KW-0067">ATP-binding</keyword>
<name>A0A1T1HCU1_OCELI</name>
<dbReference type="EMBL" id="MTSD02000002">
    <property type="protein sequence ID" value="OOV87645.1"/>
    <property type="molecule type" value="Genomic_DNA"/>
</dbReference>
<comment type="similarity">
    <text evidence="1">Belongs to the ABC transporter superfamily.</text>
</comment>
<evidence type="ECO:0000313" key="6">
    <source>
        <dbReference type="EMBL" id="OOV87645.1"/>
    </source>
</evidence>
<keyword evidence="3" id="KW-0547">Nucleotide-binding</keyword>
<dbReference type="SMART" id="SM00382">
    <property type="entry name" value="AAA"/>
    <property type="match status" value="2"/>
</dbReference>
<accession>A0A1T1HCU1</accession>
<evidence type="ECO:0000256" key="4">
    <source>
        <dbReference type="ARBA" id="ARBA00022840"/>
    </source>
</evidence>
<dbReference type="Gene3D" id="3.40.50.300">
    <property type="entry name" value="P-loop containing nucleotide triphosphate hydrolases"/>
    <property type="match status" value="2"/>
</dbReference>
<comment type="caution">
    <text evidence="6">The sequence shown here is derived from an EMBL/GenBank/DDBJ whole genome shotgun (WGS) entry which is preliminary data.</text>
</comment>
<dbReference type="InterPro" id="IPR027417">
    <property type="entry name" value="P-loop_NTPase"/>
</dbReference>
<organism evidence="6 7">
    <name type="scientific">Oceanospirillum linum</name>
    <dbReference type="NCBI Taxonomy" id="966"/>
    <lineage>
        <taxon>Bacteria</taxon>
        <taxon>Pseudomonadati</taxon>
        <taxon>Pseudomonadota</taxon>
        <taxon>Gammaproteobacteria</taxon>
        <taxon>Oceanospirillales</taxon>
        <taxon>Oceanospirillaceae</taxon>
        <taxon>Oceanospirillum</taxon>
    </lineage>
</organism>
<feature type="domain" description="ABC transporter" evidence="5">
    <location>
        <begin position="296"/>
        <end position="516"/>
    </location>
</feature>
<gene>
    <name evidence="6" type="ORF">BTA35_0206345</name>
</gene>
<dbReference type="SUPFAM" id="SSF52540">
    <property type="entry name" value="P-loop containing nucleoside triphosphate hydrolases"/>
    <property type="match status" value="2"/>
</dbReference>
<dbReference type="PANTHER" id="PTHR43776">
    <property type="entry name" value="TRANSPORT ATP-BINDING PROTEIN"/>
    <property type="match status" value="1"/>
</dbReference>
<dbReference type="Proteomes" id="UP000190064">
    <property type="component" value="Unassembled WGS sequence"/>
</dbReference>